<organism evidence="7 8">
    <name type="scientific">Neisseria shayeganii</name>
    <dbReference type="NCBI Taxonomy" id="607712"/>
    <lineage>
        <taxon>Bacteria</taxon>
        <taxon>Pseudomonadati</taxon>
        <taxon>Pseudomonadota</taxon>
        <taxon>Betaproteobacteria</taxon>
        <taxon>Neisseriales</taxon>
        <taxon>Neisseriaceae</taxon>
        <taxon>Neisseria</taxon>
    </lineage>
</organism>
<dbReference type="NCBIfam" id="NF009036">
    <property type="entry name" value="PRK12369.1"/>
    <property type="match status" value="1"/>
</dbReference>
<dbReference type="RefSeq" id="WP_009120045.1">
    <property type="nucleotide sequence ID" value="NZ_CP059567.1"/>
</dbReference>
<dbReference type="GO" id="GO:0015833">
    <property type="term" value="P:peptide transport"/>
    <property type="evidence" value="ECO:0007669"/>
    <property type="project" value="InterPro"/>
</dbReference>
<dbReference type="PANTHER" id="PTHR11384:SF59">
    <property type="entry name" value="LYSOSOMAL COBALAMIN TRANSPORTER ABCD4"/>
    <property type="match status" value="1"/>
</dbReference>
<keyword evidence="2" id="KW-0813">Transport</keyword>
<feature type="transmembrane region" description="Helical" evidence="6">
    <location>
        <begin position="12"/>
        <end position="30"/>
    </location>
</feature>
<evidence type="ECO:0000256" key="1">
    <source>
        <dbReference type="ARBA" id="ARBA00004651"/>
    </source>
</evidence>
<reference evidence="7 8" key="1">
    <citation type="submission" date="2020-07" db="EMBL/GenBank/DDBJ databases">
        <title>Genomic diversity of species in the Neisseriaceae family.</title>
        <authorList>
            <person name="Vincent A.T."/>
            <person name="Bernet E."/>
            <person name="Veyrier F.J."/>
        </authorList>
    </citation>
    <scope>NUCLEOTIDE SEQUENCE [LARGE SCALE GENOMIC DNA]</scope>
    <source>
        <strain evidence="7 8">DSM 22244</strain>
    </source>
</reference>
<evidence type="ECO:0000256" key="3">
    <source>
        <dbReference type="ARBA" id="ARBA00022692"/>
    </source>
</evidence>
<dbReference type="Proteomes" id="UP000514752">
    <property type="component" value="Chromosome"/>
</dbReference>
<keyword evidence="4 6" id="KW-1133">Transmembrane helix</keyword>
<evidence type="ECO:0000256" key="5">
    <source>
        <dbReference type="ARBA" id="ARBA00023136"/>
    </source>
</evidence>
<proteinExistence type="predicted"/>
<comment type="subcellular location">
    <subcellularLocation>
        <location evidence="1">Cell membrane</location>
        <topology evidence="1">Multi-pass membrane protein</topology>
    </subcellularLocation>
</comment>
<keyword evidence="5 6" id="KW-0472">Membrane</keyword>
<evidence type="ECO:0000256" key="2">
    <source>
        <dbReference type="ARBA" id="ARBA00022448"/>
    </source>
</evidence>
<dbReference type="Pfam" id="PF05992">
    <property type="entry name" value="SbmA_BacA"/>
    <property type="match status" value="1"/>
</dbReference>
<feature type="transmembrane region" description="Helical" evidence="6">
    <location>
        <begin position="62"/>
        <end position="86"/>
    </location>
</feature>
<keyword evidence="3 6" id="KW-0812">Transmembrane</keyword>
<dbReference type="InterPro" id="IPR009248">
    <property type="entry name" value="SbmA_BacA"/>
</dbReference>
<protein>
    <submittedName>
        <fullName evidence="7">Putative transporter</fullName>
    </submittedName>
</protein>
<evidence type="ECO:0000313" key="8">
    <source>
        <dbReference type="Proteomes" id="UP000514752"/>
    </source>
</evidence>
<name>A0A7D7S7M2_9NEIS</name>
<dbReference type="GO" id="GO:0005886">
    <property type="term" value="C:plasma membrane"/>
    <property type="evidence" value="ECO:0007669"/>
    <property type="project" value="UniProtKB-SubCell"/>
</dbReference>
<feature type="transmembrane region" description="Helical" evidence="6">
    <location>
        <begin position="133"/>
        <end position="152"/>
    </location>
</feature>
<dbReference type="PANTHER" id="PTHR11384">
    <property type="entry name" value="ATP-BINDING CASSETTE, SUB-FAMILY D MEMBER"/>
    <property type="match status" value="1"/>
</dbReference>
<dbReference type="EMBL" id="CP059567">
    <property type="protein sequence ID" value="QMT40388.1"/>
    <property type="molecule type" value="Genomic_DNA"/>
</dbReference>
<dbReference type="InterPro" id="IPR036640">
    <property type="entry name" value="ABC1_TM_sf"/>
</dbReference>
<dbReference type="KEGG" id="nsg:H3L94_11265"/>
<evidence type="ECO:0000313" key="7">
    <source>
        <dbReference type="EMBL" id="QMT40388.1"/>
    </source>
</evidence>
<feature type="transmembrane region" description="Helical" evidence="6">
    <location>
        <begin position="172"/>
        <end position="191"/>
    </location>
</feature>
<dbReference type="GO" id="GO:1904680">
    <property type="term" value="F:peptide transmembrane transporter activity"/>
    <property type="evidence" value="ECO:0007669"/>
    <property type="project" value="InterPro"/>
</dbReference>
<evidence type="ECO:0000256" key="6">
    <source>
        <dbReference type="SAM" id="Phobius"/>
    </source>
</evidence>
<dbReference type="InterPro" id="IPR050835">
    <property type="entry name" value="ABC_transporter_sub-D"/>
</dbReference>
<dbReference type="GO" id="GO:0005524">
    <property type="term" value="F:ATP binding"/>
    <property type="evidence" value="ECO:0007669"/>
    <property type="project" value="InterPro"/>
</dbReference>
<evidence type="ECO:0000256" key="4">
    <source>
        <dbReference type="ARBA" id="ARBA00022989"/>
    </source>
</evidence>
<gene>
    <name evidence="7" type="ORF">H3L94_11265</name>
</gene>
<sequence length="330" mass="38034">MFRSFFLNKKWLRWSLFGTLLIMAATWYRVELSLQINDWFGTFYNAVQKMLAEPGSVSLDEFYAHIFAFARIAGILILVAVVTSYIGKHYAFRWRTAMTDYYTAHWPRLRHIEGASQRVQEDTMRFANLVETLGEGFLKAVFTLIAFVPLLWELSKPIDELPYFGHVEHSLVYIAIIAAIVGTVVLAGIGVKLPGLEFNNQKVEAAYRKELVLGEDQPHRADTATLGGLFQDVRRNYFRLYWHYLYFDIARWSYLQFSIVLPYLAMGPTLVKGVITLGLMQQIVRAFGQVLDSFQFLVQSWPTIVELLSIHKRLKAFERQMAAPQAETNP</sequence>
<accession>A0A7D7S7M2</accession>
<dbReference type="AlphaFoldDB" id="A0A7D7S7M2"/>
<dbReference type="SUPFAM" id="SSF90123">
    <property type="entry name" value="ABC transporter transmembrane region"/>
    <property type="match status" value="1"/>
</dbReference>